<name>A0ABQ6GX49_9GAMM</name>
<keyword evidence="4" id="KW-1185">Reference proteome</keyword>
<dbReference type="Proteomes" id="UP001157186">
    <property type="component" value="Unassembled WGS sequence"/>
</dbReference>
<feature type="domain" description="Fibronectin type-III" evidence="2">
    <location>
        <begin position="35"/>
        <end position="104"/>
    </location>
</feature>
<accession>A0ABQ6GX49</accession>
<feature type="signal peptide" evidence="1">
    <location>
        <begin position="1"/>
        <end position="32"/>
    </location>
</feature>
<comment type="caution">
    <text evidence="3">The sequence shown here is derived from an EMBL/GenBank/DDBJ whole genome shotgun (WGS) entry which is preliminary data.</text>
</comment>
<sequence>MPSDLLRLFSRLICKKYLFPVLMVSFVSVAYAATPTIPSLNVPSSDSDGTYSVSWGAVSGATSYELIGELSGTLYKGSGRSVVRTKPNGIYYYRIRACNSSGCSAYSAKKGITVNIPPIPSVPSLNVPSSDSDGTYSVSWGAVSGATSYELIGELSGTLYKGSGRSVVRTKPNGIYYYRIRACNSSGCSAYSAKKGITVNIPPIPSVPSLNVPSSDSDGTYSVSWGAVSGATSYELVGELSGTLYKGSGRTVVRTKPNGTYYYKVRACNSSGCSAYSAKKGITVNIPKPELSVYWTPNEISEGASATFYWSATNATKCYNSYGEERATSGSSSILFTSAQTKVASWTCDGPGGSGSASATLEVHPKPSLSLNWSPNTIVAGESSTLSWSTTGATSCNNGTQQPINGSSTVQFNSEQTYTASWRCDGPGGGSVEKTATVNVLPAPPTLTIKWNKAKIIAGNSGVFEWSSTNADKCYNTYGDEKATSGTSSVLFANPQTYTATWRCTGSGGEVTKKATIQVVNVSVNTFEWSPATIKEGEATTFNWNISNVERCYSVSEGANNDIQRQASGSIGPYVYDKAEVHETKWYCIDISGNRYPANNDEYITATRTVLPPPTLNIKWRKDKIISGNSVIFEWSSSNADKCYNTYGDERPTSGTTSVLFSEPQTYTATWRCTGKGGEVTEKAVIQVVEVDVTTFDWDPSPIKSGGSTTFKWNISNVDRCYSVSEGANNDIQRQAFGSVGPYVYTEPEVHETKWYCIDISGNRYPSNDNEFITATRIVSNTSSSKVLFIHTDLLGTSVAETDVDGEMQ</sequence>
<organism evidence="3 4">
    <name type="scientific">Thalassotalea insulae</name>
    <dbReference type="NCBI Taxonomy" id="2056778"/>
    <lineage>
        <taxon>Bacteria</taxon>
        <taxon>Pseudomonadati</taxon>
        <taxon>Pseudomonadota</taxon>
        <taxon>Gammaproteobacteria</taxon>
        <taxon>Alteromonadales</taxon>
        <taxon>Colwelliaceae</taxon>
        <taxon>Thalassotalea</taxon>
    </lineage>
</organism>
<feature type="domain" description="Fibronectin type-III" evidence="2">
    <location>
        <begin position="202"/>
        <end position="274"/>
    </location>
</feature>
<proteinExistence type="predicted"/>
<evidence type="ECO:0000259" key="2">
    <source>
        <dbReference type="SMART" id="SM00060"/>
    </source>
</evidence>
<keyword evidence="1" id="KW-0732">Signal</keyword>
<dbReference type="SUPFAM" id="SSF49265">
    <property type="entry name" value="Fibronectin type III"/>
    <property type="match status" value="1"/>
</dbReference>
<dbReference type="Gene3D" id="2.60.40.10">
    <property type="entry name" value="Immunoglobulins"/>
    <property type="match status" value="3"/>
</dbReference>
<feature type="domain" description="Fibronectin type-III" evidence="2">
    <location>
        <begin position="117"/>
        <end position="189"/>
    </location>
</feature>
<dbReference type="RefSeq" id="WP_284244611.1">
    <property type="nucleotide sequence ID" value="NZ_BSST01000001.1"/>
</dbReference>
<dbReference type="InterPro" id="IPR036116">
    <property type="entry name" value="FN3_sf"/>
</dbReference>
<evidence type="ECO:0000313" key="4">
    <source>
        <dbReference type="Proteomes" id="UP001157186"/>
    </source>
</evidence>
<evidence type="ECO:0000313" key="3">
    <source>
        <dbReference type="EMBL" id="GLX78741.1"/>
    </source>
</evidence>
<evidence type="ECO:0000256" key="1">
    <source>
        <dbReference type="SAM" id="SignalP"/>
    </source>
</evidence>
<dbReference type="SMART" id="SM00060">
    <property type="entry name" value="FN3"/>
    <property type="match status" value="3"/>
</dbReference>
<feature type="chain" id="PRO_5046699303" description="Fibronectin type-III domain-containing protein" evidence="1">
    <location>
        <begin position="33"/>
        <end position="809"/>
    </location>
</feature>
<reference evidence="3 4" key="1">
    <citation type="submission" date="2023-03" db="EMBL/GenBank/DDBJ databases">
        <title>Draft genome sequence of Thalassotalea insulae KCTC 62186T.</title>
        <authorList>
            <person name="Sawabe T."/>
        </authorList>
    </citation>
    <scope>NUCLEOTIDE SEQUENCE [LARGE SCALE GENOMIC DNA]</scope>
    <source>
        <strain evidence="3 4">KCTC 62186</strain>
    </source>
</reference>
<dbReference type="EMBL" id="BSST01000001">
    <property type="protein sequence ID" value="GLX78741.1"/>
    <property type="molecule type" value="Genomic_DNA"/>
</dbReference>
<dbReference type="InterPro" id="IPR013783">
    <property type="entry name" value="Ig-like_fold"/>
</dbReference>
<protein>
    <recommendedName>
        <fullName evidence="2">Fibronectin type-III domain-containing protein</fullName>
    </recommendedName>
</protein>
<dbReference type="InterPro" id="IPR003961">
    <property type="entry name" value="FN3_dom"/>
</dbReference>
<gene>
    <name evidence="3" type="ORF">tinsulaeT_20810</name>
</gene>